<organism evidence="1 2">
    <name type="scientific">Pelagomonas calceolata</name>
    <dbReference type="NCBI Taxonomy" id="35677"/>
    <lineage>
        <taxon>Eukaryota</taxon>
        <taxon>Sar</taxon>
        <taxon>Stramenopiles</taxon>
        <taxon>Ochrophyta</taxon>
        <taxon>Pelagophyceae</taxon>
        <taxon>Pelagomonadales</taxon>
        <taxon>Pelagomonadaceae</taxon>
        <taxon>Pelagomonas</taxon>
    </lineage>
</organism>
<proteinExistence type="predicted"/>
<gene>
    <name evidence="1" type="ORF">PECAL_1P27320</name>
</gene>
<sequence length="240" mass="25130">MVGTLSRCLLGPVGDEAGGEEARHEDFGHVVHRILLLVGAEEVELGVVRAGDGDAGDPGHGHLERVLRVELRQRPHAGGHGDAVAAPGEVRHLGRLLFKMVVLDLRRHEEHLRGVEAPGDVDGLDDAGLVDAAAAHGERLRLLLEGRGRREEGEELHHGAKDLRCGGGVGAAAALGGDGVTAAAALGETRLCCPVFGARPPKARESWGARLRRSAAARAGVASSKGAVGTPLRAIFRFFF</sequence>
<evidence type="ECO:0000313" key="1">
    <source>
        <dbReference type="EMBL" id="CAH0366252.1"/>
    </source>
</evidence>
<dbReference type="Proteomes" id="UP000789595">
    <property type="component" value="Unassembled WGS sequence"/>
</dbReference>
<name>A0A8J2S9G4_9STRA</name>
<dbReference type="EMBL" id="CAKKNE010000001">
    <property type="protein sequence ID" value="CAH0366252.1"/>
    <property type="molecule type" value="Genomic_DNA"/>
</dbReference>
<accession>A0A8J2S9G4</accession>
<evidence type="ECO:0000313" key="2">
    <source>
        <dbReference type="Proteomes" id="UP000789595"/>
    </source>
</evidence>
<feature type="non-terminal residue" evidence="1">
    <location>
        <position position="240"/>
    </location>
</feature>
<comment type="caution">
    <text evidence="1">The sequence shown here is derived from an EMBL/GenBank/DDBJ whole genome shotgun (WGS) entry which is preliminary data.</text>
</comment>
<keyword evidence="2" id="KW-1185">Reference proteome</keyword>
<dbReference type="AlphaFoldDB" id="A0A8J2S9G4"/>
<protein>
    <submittedName>
        <fullName evidence="1">Uncharacterized protein</fullName>
    </submittedName>
</protein>
<reference evidence="1" key="1">
    <citation type="submission" date="2021-11" db="EMBL/GenBank/DDBJ databases">
        <authorList>
            <consortium name="Genoscope - CEA"/>
            <person name="William W."/>
        </authorList>
    </citation>
    <scope>NUCLEOTIDE SEQUENCE</scope>
</reference>